<organism evidence="2 3">
    <name type="scientific">Hibiscus syriacus</name>
    <name type="common">Rose of Sharon</name>
    <dbReference type="NCBI Taxonomy" id="106335"/>
    <lineage>
        <taxon>Eukaryota</taxon>
        <taxon>Viridiplantae</taxon>
        <taxon>Streptophyta</taxon>
        <taxon>Embryophyta</taxon>
        <taxon>Tracheophyta</taxon>
        <taxon>Spermatophyta</taxon>
        <taxon>Magnoliopsida</taxon>
        <taxon>eudicotyledons</taxon>
        <taxon>Gunneridae</taxon>
        <taxon>Pentapetalae</taxon>
        <taxon>rosids</taxon>
        <taxon>malvids</taxon>
        <taxon>Malvales</taxon>
        <taxon>Malvaceae</taxon>
        <taxon>Malvoideae</taxon>
        <taxon>Hibiscus</taxon>
    </lineage>
</organism>
<reference evidence="2" key="1">
    <citation type="submission" date="2019-09" db="EMBL/GenBank/DDBJ databases">
        <title>Draft genome information of white flower Hibiscus syriacus.</title>
        <authorList>
            <person name="Kim Y.-M."/>
        </authorList>
    </citation>
    <scope>NUCLEOTIDE SEQUENCE [LARGE SCALE GENOMIC DNA]</scope>
    <source>
        <strain evidence="2">YM2019G1</strain>
    </source>
</reference>
<dbReference type="AlphaFoldDB" id="A0A6A3D3X2"/>
<evidence type="ECO:0000313" key="3">
    <source>
        <dbReference type="Proteomes" id="UP000436088"/>
    </source>
</evidence>
<name>A0A6A3D3X2_HIBSY</name>
<evidence type="ECO:0000256" key="1">
    <source>
        <dbReference type="SAM" id="MobiDB-lite"/>
    </source>
</evidence>
<comment type="caution">
    <text evidence="2">The sequence shown here is derived from an EMBL/GenBank/DDBJ whole genome shotgun (WGS) entry which is preliminary data.</text>
</comment>
<sequence length="236" mass="25231">MAVEDNNGNKRARVEYEDFESEASLVPNSKLARVDSGNTGSCSPVVTYVEPDPDVGDIQSPEAKRIPEELLRILDDSDPVIEPDPEIHGLDLVIKSFEEEILVPTPDPTPVTQSDSGESLSDLGFLLQDSGDELDLPLDFSCVEEERKSGTADVEVGGGPGASGFVETTGYAFPFPSYESFELGVGGESDINSVDDDNNNNNSHSKSGDFVALGGLFDTAADISELTWRPESLSAL</sequence>
<protein>
    <submittedName>
        <fullName evidence="2">Uncharacterized protein</fullName>
    </submittedName>
</protein>
<keyword evidence="3" id="KW-1185">Reference proteome</keyword>
<feature type="region of interest" description="Disordered" evidence="1">
    <location>
        <begin position="31"/>
        <end position="63"/>
    </location>
</feature>
<dbReference type="Proteomes" id="UP000436088">
    <property type="component" value="Unassembled WGS sequence"/>
</dbReference>
<evidence type="ECO:0000313" key="2">
    <source>
        <dbReference type="EMBL" id="KAE8736483.1"/>
    </source>
</evidence>
<accession>A0A6A3D3X2</accession>
<gene>
    <name evidence="2" type="ORF">F3Y22_tig00000002pilonHSYRG00318</name>
</gene>
<dbReference type="PANTHER" id="PTHR34539">
    <property type="entry name" value="T6J4.11 PROTEIN"/>
    <property type="match status" value="1"/>
</dbReference>
<dbReference type="EMBL" id="VEPZ02000001">
    <property type="protein sequence ID" value="KAE8736483.1"/>
    <property type="molecule type" value="Genomic_DNA"/>
</dbReference>
<feature type="region of interest" description="Disordered" evidence="1">
    <location>
        <begin position="186"/>
        <end position="206"/>
    </location>
</feature>
<dbReference type="PANTHER" id="PTHR34539:SF15">
    <property type="match status" value="1"/>
</dbReference>
<proteinExistence type="predicted"/>